<protein>
    <recommendedName>
        <fullName evidence="4">Reverse transcriptase domain, Reverse transcriptase zinc-binding domain protein</fullName>
    </recommendedName>
</protein>
<organism evidence="2 3">
    <name type="scientific">Artemisia annua</name>
    <name type="common">Sweet wormwood</name>
    <dbReference type="NCBI Taxonomy" id="35608"/>
    <lineage>
        <taxon>Eukaryota</taxon>
        <taxon>Viridiplantae</taxon>
        <taxon>Streptophyta</taxon>
        <taxon>Embryophyta</taxon>
        <taxon>Tracheophyta</taxon>
        <taxon>Spermatophyta</taxon>
        <taxon>Magnoliopsida</taxon>
        <taxon>eudicotyledons</taxon>
        <taxon>Gunneridae</taxon>
        <taxon>Pentapetalae</taxon>
        <taxon>asterids</taxon>
        <taxon>campanulids</taxon>
        <taxon>Asterales</taxon>
        <taxon>Asteraceae</taxon>
        <taxon>Asteroideae</taxon>
        <taxon>Anthemideae</taxon>
        <taxon>Artemisiinae</taxon>
        <taxon>Artemisia</taxon>
    </lineage>
</organism>
<evidence type="ECO:0008006" key="4">
    <source>
        <dbReference type="Google" id="ProtNLM"/>
    </source>
</evidence>
<gene>
    <name evidence="2" type="ORF">CTI12_AA463000</name>
</gene>
<feature type="compositionally biased region" description="Polar residues" evidence="1">
    <location>
        <begin position="519"/>
        <end position="538"/>
    </location>
</feature>
<feature type="compositionally biased region" description="Polar residues" evidence="1">
    <location>
        <begin position="126"/>
        <end position="135"/>
    </location>
</feature>
<evidence type="ECO:0000313" key="3">
    <source>
        <dbReference type="Proteomes" id="UP000245207"/>
    </source>
</evidence>
<feature type="region of interest" description="Disordered" evidence="1">
    <location>
        <begin position="125"/>
        <end position="147"/>
    </location>
</feature>
<name>A0A2U1LRF4_ARTAN</name>
<feature type="compositionally biased region" description="Low complexity" evidence="1">
    <location>
        <begin position="586"/>
        <end position="603"/>
    </location>
</feature>
<accession>A0A2U1LRF4</accession>
<reference evidence="2 3" key="1">
    <citation type="journal article" date="2018" name="Mol. Plant">
        <title>The genome of Artemisia annua provides insight into the evolution of Asteraceae family and artemisinin biosynthesis.</title>
        <authorList>
            <person name="Shen Q."/>
            <person name="Zhang L."/>
            <person name="Liao Z."/>
            <person name="Wang S."/>
            <person name="Yan T."/>
            <person name="Shi P."/>
            <person name="Liu M."/>
            <person name="Fu X."/>
            <person name="Pan Q."/>
            <person name="Wang Y."/>
            <person name="Lv Z."/>
            <person name="Lu X."/>
            <person name="Zhang F."/>
            <person name="Jiang W."/>
            <person name="Ma Y."/>
            <person name="Chen M."/>
            <person name="Hao X."/>
            <person name="Li L."/>
            <person name="Tang Y."/>
            <person name="Lv G."/>
            <person name="Zhou Y."/>
            <person name="Sun X."/>
            <person name="Brodelius P.E."/>
            <person name="Rose J.K.C."/>
            <person name="Tang K."/>
        </authorList>
    </citation>
    <scope>NUCLEOTIDE SEQUENCE [LARGE SCALE GENOMIC DNA]</scope>
    <source>
        <strain evidence="3">cv. Huhao1</strain>
        <tissue evidence="2">Leaf</tissue>
    </source>
</reference>
<feature type="compositionally biased region" description="Basic and acidic residues" evidence="1">
    <location>
        <begin position="570"/>
        <end position="582"/>
    </location>
</feature>
<dbReference type="PANTHER" id="PTHR31286:SF180">
    <property type="entry name" value="OS10G0362600 PROTEIN"/>
    <property type="match status" value="1"/>
</dbReference>
<feature type="region of interest" description="Disordered" evidence="1">
    <location>
        <begin position="504"/>
        <end position="634"/>
    </location>
</feature>
<feature type="region of interest" description="Disordered" evidence="1">
    <location>
        <begin position="32"/>
        <end position="113"/>
    </location>
</feature>
<comment type="caution">
    <text evidence="2">The sequence shown here is derived from an EMBL/GenBank/DDBJ whole genome shotgun (WGS) entry which is preliminary data.</text>
</comment>
<feature type="compositionally biased region" description="Polar residues" evidence="1">
    <location>
        <begin position="97"/>
        <end position="113"/>
    </location>
</feature>
<dbReference type="EMBL" id="PKPP01008106">
    <property type="protein sequence ID" value="PWA51582.1"/>
    <property type="molecule type" value="Genomic_DNA"/>
</dbReference>
<keyword evidence="3" id="KW-1185">Reference proteome</keyword>
<feature type="compositionally biased region" description="Polar residues" evidence="1">
    <location>
        <begin position="551"/>
        <end position="569"/>
    </location>
</feature>
<dbReference type="InterPro" id="IPR040256">
    <property type="entry name" value="At4g02000-like"/>
</dbReference>
<dbReference type="Proteomes" id="UP000245207">
    <property type="component" value="Unassembled WGS sequence"/>
</dbReference>
<evidence type="ECO:0000313" key="2">
    <source>
        <dbReference type="EMBL" id="PWA51582.1"/>
    </source>
</evidence>
<dbReference type="STRING" id="35608.A0A2U1LRF4"/>
<dbReference type="OrthoDB" id="1938430at2759"/>
<dbReference type="PANTHER" id="PTHR31286">
    <property type="entry name" value="GLYCINE-RICH CELL WALL STRUCTURAL PROTEIN 1.8-LIKE"/>
    <property type="match status" value="1"/>
</dbReference>
<evidence type="ECO:0000256" key="1">
    <source>
        <dbReference type="SAM" id="MobiDB-lite"/>
    </source>
</evidence>
<sequence>MTIENNKPPDPLISKFYELTGMKPENVRVADACGSAPKGKEGKPRRHRHGIKVASPGSASVRASAVLRNLRSSNGSGKHRKRSESSPMDNRGGKRSSYCNIDDSSNEGLNNVKSGAMNPKLKFALGSSSDTNASRKSVDTVDKTVGNGGSFINKPIELIPLVSKQSSPVAKSKGLEASTVITSEGVVGSASVSAAGSRDSGAMAKTGIELEMAGSDSSNEHTSMEDVVNTGVPHSSVLNGIANDMGGRGFEFGNNDKAKGILKKPIGPMFSVQFGKNNINNPFVKSTLGQNGSAWNTSGINGLRKPVLSNQYTADADRFTEKLKQGSEEMALKMEYTPNAISKSEMVIGGFSFWLKKYLRVDRLVRCNFMGTLWGHLWIIECIGKIISGVGKPMVMDRMTKERCLKKAGKLDFARVLVEVNANEDLPSILEIEYPPLGNRPAKIGKLEVKYQWKPPLCTHCKTFGHTTLSCKVRPRTDQEVKAKTEEMNVSGAYVSKANGNVGDVDNEGFSTVGKRNKPVSSNVKNTGSQNSNAQNASKYGVSRGTVGKSVMSNQGNGMNQKKFQPKSKSNGDDSNKVKRGGDILSKNPSSNSKQSNSFVKKNAGTSNEPKSLHQLSKDPHFKPTLLVRGSGSKTSSKAVAKEAIPLSNAFQVLTDEEMEQCTGDDDLIAKKESDNNSWRALKEEVDLLLEAGIYPSKVIRLEWSVHQLDYFYKNCHKFQLDPSYEDDEVESDVEGIASEMKPEYEKLPDSHDHLFFECDITGKIWAKVKTMAKLHNAPSRWVDLLNYMILRPFNKSIWSMLQRIVIGASVYFVWQERNMSTFQDKFRSIEDICRLIIDTVRLRIMGLKINNSAQVLEAAIIWDLHVMKAIGKGKVQFHNGRS</sequence>
<proteinExistence type="predicted"/>
<dbReference type="AlphaFoldDB" id="A0A2U1LRF4"/>